<feature type="non-terminal residue" evidence="3">
    <location>
        <position position="1"/>
    </location>
</feature>
<evidence type="ECO:0000313" key="3">
    <source>
        <dbReference type="EMBL" id="TRU47719.1"/>
    </source>
</evidence>
<name>A0A552FLY1_MICAE</name>
<dbReference type="SUPFAM" id="SSF88723">
    <property type="entry name" value="PIN domain-like"/>
    <property type="match status" value="1"/>
</dbReference>
<evidence type="ECO:0000259" key="2">
    <source>
        <dbReference type="Pfam" id="PF10130"/>
    </source>
</evidence>
<dbReference type="Pfam" id="PF10130">
    <property type="entry name" value="PIN_2"/>
    <property type="match status" value="1"/>
</dbReference>
<organism evidence="3 4">
    <name type="scientific">Microcystis aeruginosa Ma_QC_Ca_00000000_S207</name>
    <dbReference type="NCBI Taxonomy" id="2486251"/>
    <lineage>
        <taxon>Bacteria</taxon>
        <taxon>Bacillati</taxon>
        <taxon>Cyanobacteriota</taxon>
        <taxon>Cyanophyceae</taxon>
        <taxon>Oscillatoriophycideae</taxon>
        <taxon>Chroococcales</taxon>
        <taxon>Microcystaceae</taxon>
        <taxon>Microcystis</taxon>
    </lineage>
</organism>
<accession>A0A552FLY1</accession>
<gene>
    <name evidence="3" type="ORF">EWV91_10405</name>
</gene>
<proteinExistence type="predicted"/>
<keyword evidence="1" id="KW-0472">Membrane</keyword>
<keyword evidence="1" id="KW-1133">Transmembrane helix</keyword>
<protein>
    <recommendedName>
        <fullName evidence="2">PIN domain-containing protein</fullName>
    </recommendedName>
</protein>
<sequence>SKRVGFFHVSHFSIYLVNALVFNGKAVVKRRGFRPKIFDDWPILATALLFNCPIWTEDQDFFGTGVPTWTLDRVHLYFHSEEKN</sequence>
<keyword evidence="1" id="KW-0812">Transmembrane</keyword>
<evidence type="ECO:0000256" key="1">
    <source>
        <dbReference type="SAM" id="Phobius"/>
    </source>
</evidence>
<feature type="transmembrane region" description="Helical" evidence="1">
    <location>
        <begin position="6"/>
        <end position="28"/>
    </location>
</feature>
<dbReference type="Proteomes" id="UP000320293">
    <property type="component" value="Unassembled WGS sequence"/>
</dbReference>
<dbReference type="AlphaFoldDB" id="A0A552FLY1"/>
<feature type="domain" description="PIN" evidence="2">
    <location>
        <begin position="39"/>
        <end position="78"/>
    </location>
</feature>
<comment type="caution">
    <text evidence="3">The sequence shown here is derived from an EMBL/GenBank/DDBJ whole genome shotgun (WGS) entry which is preliminary data.</text>
</comment>
<dbReference type="InterPro" id="IPR002716">
    <property type="entry name" value="PIN_dom"/>
</dbReference>
<dbReference type="EMBL" id="SFBF01000200">
    <property type="protein sequence ID" value="TRU47719.1"/>
    <property type="molecule type" value="Genomic_DNA"/>
</dbReference>
<reference evidence="3 4" key="1">
    <citation type="submission" date="2019-01" db="EMBL/GenBank/DDBJ databases">
        <title>Coherence of Microcystis species and biogeography revealed through population genomics.</title>
        <authorList>
            <person name="Perez-Carrascal O.M."/>
            <person name="Terrat Y."/>
            <person name="Giani A."/>
            <person name="Fortin N."/>
            <person name="Tromas N."/>
            <person name="Shapiro B.J."/>
        </authorList>
    </citation>
    <scope>NUCLEOTIDE SEQUENCE [LARGE SCALE GENOMIC DNA]</scope>
    <source>
        <strain evidence="3">Ma_QC_Ca_00000000_S207</strain>
    </source>
</reference>
<dbReference type="InterPro" id="IPR029060">
    <property type="entry name" value="PIN-like_dom_sf"/>
</dbReference>
<evidence type="ECO:0000313" key="4">
    <source>
        <dbReference type="Proteomes" id="UP000320293"/>
    </source>
</evidence>